<dbReference type="Proteomes" id="UP000094455">
    <property type="component" value="Unassembled WGS sequence"/>
</dbReference>
<sequence>MRELTYFYHPNSNPLYVEIQLARELSLLDPANKGQPVKGSYWFGPKNFMPMNNEQYWKMVYSMEVNDIMADQYLESPLLTKCQALLDKNYGETSVVELKADELTSRIEDIVHRDTKEQEVHHSIVNDKNNKLFPLFENIEGSSKAKTLIYWTRNNPFDALQLQEYKEFYAYMFPRMHFEADTVRKENK</sequence>
<proteinExistence type="predicted"/>
<evidence type="ECO:0000313" key="1">
    <source>
        <dbReference type="EMBL" id="ODQ45511.1"/>
    </source>
</evidence>
<dbReference type="AlphaFoldDB" id="A0A1E3NHA7"/>
<name>A0A1E3NHA7_9ASCO</name>
<dbReference type="GeneID" id="30178036"/>
<keyword evidence="2" id="KW-1185">Reference proteome</keyword>
<protein>
    <submittedName>
        <fullName evidence="1">Uncharacterized protein</fullName>
    </submittedName>
</protein>
<dbReference type="EMBL" id="KV454004">
    <property type="protein sequence ID" value="ODQ45511.1"/>
    <property type="molecule type" value="Genomic_DNA"/>
</dbReference>
<evidence type="ECO:0000313" key="2">
    <source>
        <dbReference type="Proteomes" id="UP000094455"/>
    </source>
</evidence>
<gene>
    <name evidence="1" type="ORF">PICMEDRAFT_16818</name>
</gene>
<accession>A0A1E3NHA7</accession>
<reference evidence="1 2" key="1">
    <citation type="journal article" date="2016" name="Proc. Natl. Acad. Sci. U.S.A.">
        <title>Comparative genomics of biotechnologically important yeasts.</title>
        <authorList>
            <person name="Riley R."/>
            <person name="Haridas S."/>
            <person name="Wolfe K.H."/>
            <person name="Lopes M.R."/>
            <person name="Hittinger C.T."/>
            <person name="Goeker M."/>
            <person name="Salamov A.A."/>
            <person name="Wisecaver J.H."/>
            <person name="Long T.M."/>
            <person name="Calvey C.H."/>
            <person name="Aerts A.L."/>
            <person name="Barry K.W."/>
            <person name="Choi C."/>
            <person name="Clum A."/>
            <person name="Coughlan A.Y."/>
            <person name="Deshpande S."/>
            <person name="Douglass A.P."/>
            <person name="Hanson S.J."/>
            <person name="Klenk H.-P."/>
            <person name="LaButti K.M."/>
            <person name="Lapidus A."/>
            <person name="Lindquist E.A."/>
            <person name="Lipzen A.M."/>
            <person name="Meier-Kolthoff J.P."/>
            <person name="Ohm R.A."/>
            <person name="Otillar R.P."/>
            <person name="Pangilinan J.L."/>
            <person name="Peng Y."/>
            <person name="Rokas A."/>
            <person name="Rosa C.A."/>
            <person name="Scheuner C."/>
            <person name="Sibirny A.A."/>
            <person name="Slot J.C."/>
            <person name="Stielow J.B."/>
            <person name="Sun H."/>
            <person name="Kurtzman C.P."/>
            <person name="Blackwell M."/>
            <person name="Grigoriev I.V."/>
            <person name="Jeffries T.W."/>
        </authorList>
    </citation>
    <scope>NUCLEOTIDE SEQUENCE [LARGE SCALE GENOMIC DNA]</scope>
    <source>
        <strain evidence="1 2">NRRL Y-2026</strain>
    </source>
</reference>
<dbReference type="RefSeq" id="XP_019016624.1">
    <property type="nucleotide sequence ID" value="XM_019161349.1"/>
</dbReference>
<organism evidence="1 2">
    <name type="scientific">Pichia membranifaciens NRRL Y-2026</name>
    <dbReference type="NCBI Taxonomy" id="763406"/>
    <lineage>
        <taxon>Eukaryota</taxon>
        <taxon>Fungi</taxon>
        <taxon>Dikarya</taxon>
        <taxon>Ascomycota</taxon>
        <taxon>Saccharomycotina</taxon>
        <taxon>Pichiomycetes</taxon>
        <taxon>Pichiales</taxon>
        <taxon>Pichiaceae</taxon>
        <taxon>Pichia</taxon>
    </lineage>
</organism>
<dbReference type="OrthoDB" id="3994887at2759"/>